<dbReference type="EC" id="2.7.11.1" evidence="1"/>
<evidence type="ECO:0000256" key="3">
    <source>
        <dbReference type="ARBA" id="ARBA00022679"/>
    </source>
</evidence>
<dbReference type="PANTHER" id="PTHR22967:SF57">
    <property type="entry name" value="AUXILIN, ISOFORM A-RELATED"/>
    <property type="match status" value="1"/>
</dbReference>
<dbReference type="GO" id="GO:0000147">
    <property type="term" value="P:actin cortical patch assembly"/>
    <property type="evidence" value="ECO:0007669"/>
    <property type="project" value="TreeGrafter"/>
</dbReference>
<reference evidence="11" key="1">
    <citation type="submission" date="2022-03" db="EMBL/GenBank/DDBJ databases">
        <authorList>
            <person name="Legras J.-L."/>
            <person name="Devillers H."/>
            <person name="Grondin C."/>
        </authorList>
    </citation>
    <scope>NUCLEOTIDE SEQUENCE</scope>
    <source>
        <strain evidence="11">CLIB 1423</strain>
    </source>
</reference>
<evidence type="ECO:0000256" key="1">
    <source>
        <dbReference type="ARBA" id="ARBA00012513"/>
    </source>
</evidence>
<comment type="catalytic activity">
    <reaction evidence="7">
        <text>L-threonyl-[protein] + ATP = O-phospho-L-threonyl-[protein] + ADP + H(+)</text>
        <dbReference type="Rhea" id="RHEA:46608"/>
        <dbReference type="Rhea" id="RHEA-COMP:11060"/>
        <dbReference type="Rhea" id="RHEA-COMP:11605"/>
        <dbReference type="ChEBI" id="CHEBI:15378"/>
        <dbReference type="ChEBI" id="CHEBI:30013"/>
        <dbReference type="ChEBI" id="CHEBI:30616"/>
        <dbReference type="ChEBI" id="CHEBI:61977"/>
        <dbReference type="ChEBI" id="CHEBI:456216"/>
        <dbReference type="EC" id="2.7.11.1"/>
    </reaction>
</comment>
<feature type="compositionally biased region" description="Low complexity" evidence="9">
    <location>
        <begin position="537"/>
        <end position="553"/>
    </location>
</feature>
<comment type="catalytic activity">
    <reaction evidence="8">
        <text>L-seryl-[protein] + ATP = O-phospho-L-seryl-[protein] + ADP + H(+)</text>
        <dbReference type="Rhea" id="RHEA:17989"/>
        <dbReference type="Rhea" id="RHEA-COMP:9863"/>
        <dbReference type="Rhea" id="RHEA-COMP:11604"/>
        <dbReference type="ChEBI" id="CHEBI:15378"/>
        <dbReference type="ChEBI" id="CHEBI:29999"/>
        <dbReference type="ChEBI" id="CHEBI:30616"/>
        <dbReference type="ChEBI" id="CHEBI:83421"/>
        <dbReference type="ChEBI" id="CHEBI:456216"/>
        <dbReference type="EC" id="2.7.11.1"/>
    </reaction>
</comment>
<evidence type="ECO:0000256" key="2">
    <source>
        <dbReference type="ARBA" id="ARBA00022527"/>
    </source>
</evidence>
<protein>
    <recommendedName>
        <fullName evidence="1">non-specific serine/threonine protein kinase</fullName>
        <ecNumber evidence="1">2.7.11.1</ecNumber>
    </recommendedName>
</protein>
<dbReference type="Proteomes" id="UP000837801">
    <property type="component" value="Unassembled WGS sequence"/>
</dbReference>
<evidence type="ECO:0000256" key="8">
    <source>
        <dbReference type="ARBA" id="ARBA00048679"/>
    </source>
</evidence>
<name>A0A9P0QSV6_9ASCO</name>
<keyword evidence="6" id="KW-0067">ATP-binding</keyword>
<feature type="domain" description="Protein kinase" evidence="10">
    <location>
        <begin position="22"/>
        <end position="330"/>
    </location>
</feature>
<keyword evidence="2" id="KW-0723">Serine/threonine-protein kinase</keyword>
<feature type="region of interest" description="Disordered" evidence="9">
    <location>
        <begin position="513"/>
        <end position="581"/>
    </location>
</feature>
<keyword evidence="3" id="KW-0808">Transferase</keyword>
<evidence type="ECO:0000256" key="6">
    <source>
        <dbReference type="ARBA" id="ARBA00022840"/>
    </source>
</evidence>
<dbReference type="Pfam" id="PF00069">
    <property type="entry name" value="Pkinase"/>
    <property type="match status" value="1"/>
</dbReference>
<dbReference type="EMBL" id="CAKXYY010000020">
    <property type="protein sequence ID" value="CAH2354986.1"/>
    <property type="molecule type" value="Genomic_DNA"/>
</dbReference>
<dbReference type="GO" id="GO:0007015">
    <property type="term" value="P:actin filament organization"/>
    <property type="evidence" value="ECO:0007669"/>
    <property type="project" value="TreeGrafter"/>
</dbReference>
<evidence type="ECO:0000256" key="4">
    <source>
        <dbReference type="ARBA" id="ARBA00022741"/>
    </source>
</evidence>
<dbReference type="OrthoDB" id="2018507at2759"/>
<feature type="region of interest" description="Disordered" evidence="9">
    <location>
        <begin position="396"/>
        <end position="444"/>
    </location>
</feature>
<dbReference type="PROSITE" id="PS00108">
    <property type="entry name" value="PROTEIN_KINASE_ST"/>
    <property type="match status" value="1"/>
</dbReference>
<gene>
    <name evidence="11" type="ORF">CLIB1423_20S01442</name>
</gene>
<keyword evidence="4" id="KW-0547">Nucleotide-binding</keyword>
<dbReference type="InterPro" id="IPR008271">
    <property type="entry name" value="Ser/Thr_kinase_AS"/>
</dbReference>
<dbReference type="GO" id="GO:0005524">
    <property type="term" value="F:ATP binding"/>
    <property type="evidence" value="ECO:0007669"/>
    <property type="project" value="UniProtKB-KW"/>
</dbReference>
<proteinExistence type="predicted"/>
<feature type="compositionally biased region" description="Basic residues" evidence="9">
    <location>
        <begin position="651"/>
        <end position="663"/>
    </location>
</feature>
<organism evidence="11 12">
    <name type="scientific">[Candida] railenensis</name>
    <dbReference type="NCBI Taxonomy" id="45579"/>
    <lineage>
        <taxon>Eukaryota</taxon>
        <taxon>Fungi</taxon>
        <taxon>Dikarya</taxon>
        <taxon>Ascomycota</taxon>
        <taxon>Saccharomycotina</taxon>
        <taxon>Pichiomycetes</taxon>
        <taxon>Debaryomycetaceae</taxon>
        <taxon>Kurtzmaniella</taxon>
    </lineage>
</organism>
<keyword evidence="12" id="KW-1185">Reference proteome</keyword>
<dbReference type="SUPFAM" id="SSF56112">
    <property type="entry name" value="Protein kinase-like (PK-like)"/>
    <property type="match status" value="1"/>
</dbReference>
<evidence type="ECO:0000256" key="9">
    <source>
        <dbReference type="SAM" id="MobiDB-lite"/>
    </source>
</evidence>
<accession>A0A9P0QSV6</accession>
<evidence type="ECO:0000259" key="10">
    <source>
        <dbReference type="PROSITE" id="PS50011"/>
    </source>
</evidence>
<dbReference type="InterPro" id="IPR000719">
    <property type="entry name" value="Prot_kinase_dom"/>
</dbReference>
<feature type="compositionally biased region" description="Low complexity" evidence="9">
    <location>
        <begin position="399"/>
        <end position="416"/>
    </location>
</feature>
<evidence type="ECO:0000313" key="11">
    <source>
        <dbReference type="EMBL" id="CAH2354986.1"/>
    </source>
</evidence>
<feature type="compositionally biased region" description="Polar residues" evidence="9">
    <location>
        <begin position="362"/>
        <end position="374"/>
    </location>
</feature>
<dbReference type="GO" id="GO:0005737">
    <property type="term" value="C:cytoplasm"/>
    <property type="evidence" value="ECO:0007669"/>
    <property type="project" value="TreeGrafter"/>
</dbReference>
<comment type="caution">
    <text evidence="11">The sequence shown here is derived from an EMBL/GenBank/DDBJ whole genome shotgun (WGS) entry which is preliminary data.</text>
</comment>
<feature type="compositionally biased region" description="Gly residues" evidence="9">
    <location>
        <begin position="514"/>
        <end position="523"/>
    </location>
</feature>
<dbReference type="PROSITE" id="PS50011">
    <property type="entry name" value="PROTEIN_KINASE_DOM"/>
    <property type="match status" value="1"/>
</dbReference>
<dbReference type="InterPro" id="IPR011009">
    <property type="entry name" value="Kinase-like_dom_sf"/>
</dbReference>
<feature type="region of interest" description="Disordered" evidence="9">
    <location>
        <begin position="594"/>
        <end position="737"/>
    </location>
</feature>
<dbReference type="SMART" id="SM00220">
    <property type="entry name" value="S_TKc"/>
    <property type="match status" value="1"/>
</dbReference>
<dbReference type="Gene3D" id="1.10.510.10">
    <property type="entry name" value="Transferase(Phosphotransferase) domain 1"/>
    <property type="match status" value="1"/>
</dbReference>
<dbReference type="GO" id="GO:0004674">
    <property type="term" value="F:protein serine/threonine kinase activity"/>
    <property type="evidence" value="ECO:0007669"/>
    <property type="project" value="UniProtKB-KW"/>
</dbReference>
<keyword evidence="5 11" id="KW-0418">Kinase</keyword>
<feature type="region of interest" description="Disordered" evidence="9">
    <location>
        <begin position="354"/>
        <end position="384"/>
    </location>
</feature>
<evidence type="ECO:0000256" key="5">
    <source>
        <dbReference type="ARBA" id="ARBA00022777"/>
    </source>
</evidence>
<evidence type="ECO:0000256" key="7">
    <source>
        <dbReference type="ARBA" id="ARBA00047899"/>
    </source>
</evidence>
<sequence>MPVPPPNAYTPNTKLTVGSHKVSITKFIGEGGFAHVYTCMIDPPFRGSSIACLKRVQVPSKIQLNLLRQEVDAMKRLKGNKCIVSYIDSHAARLDQNNNAMSKSTSSLSSINNSAPSSQQYEVFLLMEYCSRNGLIDFMNTRLTHKLQEPEILQIMRDITTGVAMCHHLQPPLIHRDIKIENVLIDHDGTYKLCDFGSAVPYQPVPKTPQESATLHNDIMQYTTPQYRSPEMIELSRGFPIDDKSDVWALGCLLYKLCYYTTPFESPQHQSLQDMEKVILHADSTLKLPHDQPGSIFSPRLKNMIKCTLREDPRRRPSAVQLLGEICAMLNQPVPDVIPSAVKHHIKNGAPLIAVPPRLNDNKANSAPQLSQKVPPSVKPKDPFATIDKSKFLAPQQASYKSSLPKSHSPSPLNSHFPAPRPKSTYLGSTASPPGSRKPSFENYHRYSTSTSSLKEFVQMQIEESSSHVSTLRKSEEGNDRGTLEFLRSKQENQNTGGSISMSFKNGLRKISTGGIGSNGTGGSISSVTDKHHYRRSSVTSLKSLLTGGSSRKVSNSGFTGDNHVEQSKNNSSAGEADLPVRKMSIKKRMAMLLNNSDKESSGVSRTAEGYGKYTDTRKTNPTDDLDAINSPVTPFSSSSSSDEEEPLKITKSRSPARAHVKPKPPVFPQQLNKPEKKLVPHLKPSSLKVPQQKAVPSASSATKKKPPPKPKKPIYLKAGSGERRLSNASDLSIPDIDDLEKDFTKRFPSKVL</sequence>
<dbReference type="AlphaFoldDB" id="A0A9P0QSV6"/>
<feature type="compositionally biased region" description="Basic residues" evidence="9">
    <location>
        <begin position="703"/>
        <end position="715"/>
    </location>
</feature>
<evidence type="ECO:0000313" key="12">
    <source>
        <dbReference type="Proteomes" id="UP000837801"/>
    </source>
</evidence>
<dbReference type="PANTHER" id="PTHR22967">
    <property type="entry name" value="SERINE/THREONINE PROTEIN KINASE"/>
    <property type="match status" value="1"/>
</dbReference>